<dbReference type="PANTHER" id="PTHR30055:SF226">
    <property type="entry name" value="HTH-TYPE TRANSCRIPTIONAL REGULATOR PKSA"/>
    <property type="match status" value="1"/>
</dbReference>
<gene>
    <name evidence="4" type="ORF">EZ437_00755</name>
</gene>
<evidence type="ECO:0000256" key="1">
    <source>
        <dbReference type="ARBA" id="ARBA00023125"/>
    </source>
</evidence>
<evidence type="ECO:0000256" key="2">
    <source>
        <dbReference type="PROSITE-ProRule" id="PRU00335"/>
    </source>
</evidence>
<dbReference type="Gene3D" id="1.10.357.10">
    <property type="entry name" value="Tetracycline Repressor, domain 2"/>
    <property type="match status" value="1"/>
</dbReference>
<keyword evidence="1 2" id="KW-0238">DNA-binding</keyword>
<keyword evidence="5" id="KW-1185">Reference proteome</keyword>
<protein>
    <submittedName>
        <fullName evidence="4">TetR/AcrR family transcriptional regulator</fullName>
    </submittedName>
</protein>
<name>A0A4R0NNS0_9SPHI</name>
<dbReference type="OrthoDB" id="9802802at2"/>
<organism evidence="4 5">
    <name type="scientific">Pedobacter psychroterrae</name>
    <dbReference type="NCBI Taxonomy" id="2530453"/>
    <lineage>
        <taxon>Bacteria</taxon>
        <taxon>Pseudomonadati</taxon>
        <taxon>Bacteroidota</taxon>
        <taxon>Sphingobacteriia</taxon>
        <taxon>Sphingobacteriales</taxon>
        <taxon>Sphingobacteriaceae</taxon>
        <taxon>Pedobacter</taxon>
    </lineage>
</organism>
<dbReference type="InterPro" id="IPR050109">
    <property type="entry name" value="HTH-type_TetR-like_transc_reg"/>
</dbReference>
<dbReference type="SUPFAM" id="SSF48498">
    <property type="entry name" value="Tetracyclin repressor-like, C-terminal domain"/>
    <property type="match status" value="1"/>
</dbReference>
<dbReference type="AlphaFoldDB" id="A0A4R0NNS0"/>
<dbReference type="PRINTS" id="PR00455">
    <property type="entry name" value="HTHTETR"/>
</dbReference>
<feature type="DNA-binding region" description="H-T-H motif" evidence="2">
    <location>
        <begin position="28"/>
        <end position="47"/>
    </location>
</feature>
<dbReference type="InterPro" id="IPR036271">
    <property type="entry name" value="Tet_transcr_reg_TetR-rel_C_sf"/>
</dbReference>
<sequence length="200" mass="23305">MDNQDKKRLLIIEAALKRFAHYGLAKTTMTEIAKDISFSKALLYYYFPDKLSLYVSTMEHLMHLISRDIVKSIDKTISCREAILKLILKRQQYIQKYYNLFESSKMISNELPEELYEKFSRARAFENLLISSLFSRGLASGELRMEDPKEVTEVFLDAVSGIHFNKMTREKHIFPGKEQFKAIFAKEKLLAEIFLTGLKA</sequence>
<dbReference type="PANTHER" id="PTHR30055">
    <property type="entry name" value="HTH-TYPE TRANSCRIPTIONAL REGULATOR RUTR"/>
    <property type="match status" value="1"/>
</dbReference>
<dbReference type="InterPro" id="IPR001647">
    <property type="entry name" value="HTH_TetR"/>
</dbReference>
<dbReference type="Pfam" id="PF00440">
    <property type="entry name" value="TetR_N"/>
    <property type="match status" value="1"/>
</dbReference>
<comment type="caution">
    <text evidence="4">The sequence shown here is derived from an EMBL/GenBank/DDBJ whole genome shotgun (WGS) entry which is preliminary data.</text>
</comment>
<dbReference type="GO" id="GO:0000976">
    <property type="term" value="F:transcription cis-regulatory region binding"/>
    <property type="evidence" value="ECO:0007669"/>
    <property type="project" value="TreeGrafter"/>
</dbReference>
<evidence type="ECO:0000313" key="4">
    <source>
        <dbReference type="EMBL" id="TCD02551.1"/>
    </source>
</evidence>
<dbReference type="RefSeq" id="WP_131592200.1">
    <property type="nucleotide sequence ID" value="NZ_SJSL01000001.1"/>
</dbReference>
<accession>A0A4R0NNS0</accession>
<dbReference type="Gene3D" id="1.10.10.60">
    <property type="entry name" value="Homeodomain-like"/>
    <property type="match status" value="1"/>
</dbReference>
<dbReference type="GO" id="GO:0003700">
    <property type="term" value="F:DNA-binding transcription factor activity"/>
    <property type="evidence" value="ECO:0007669"/>
    <property type="project" value="TreeGrafter"/>
</dbReference>
<dbReference type="SUPFAM" id="SSF46689">
    <property type="entry name" value="Homeodomain-like"/>
    <property type="match status" value="1"/>
</dbReference>
<reference evidence="4 5" key="1">
    <citation type="submission" date="2019-02" db="EMBL/GenBank/DDBJ databases">
        <title>Pedobacter sp. RP-1-14 sp. nov., isolated from Arctic soil.</title>
        <authorList>
            <person name="Dahal R.H."/>
        </authorList>
    </citation>
    <scope>NUCLEOTIDE SEQUENCE [LARGE SCALE GENOMIC DNA]</scope>
    <source>
        <strain evidence="4 5">RP-1-14</strain>
    </source>
</reference>
<evidence type="ECO:0000259" key="3">
    <source>
        <dbReference type="PROSITE" id="PS50977"/>
    </source>
</evidence>
<dbReference type="Proteomes" id="UP000293347">
    <property type="component" value="Unassembled WGS sequence"/>
</dbReference>
<dbReference type="EMBL" id="SJSL01000001">
    <property type="protein sequence ID" value="TCD02551.1"/>
    <property type="molecule type" value="Genomic_DNA"/>
</dbReference>
<evidence type="ECO:0000313" key="5">
    <source>
        <dbReference type="Proteomes" id="UP000293347"/>
    </source>
</evidence>
<dbReference type="InterPro" id="IPR009057">
    <property type="entry name" value="Homeodomain-like_sf"/>
</dbReference>
<dbReference type="PROSITE" id="PS50977">
    <property type="entry name" value="HTH_TETR_2"/>
    <property type="match status" value="1"/>
</dbReference>
<feature type="domain" description="HTH tetR-type" evidence="3">
    <location>
        <begin position="5"/>
        <end position="65"/>
    </location>
</feature>
<proteinExistence type="predicted"/>